<name>A0ABW5PZK4_9BACI</name>
<dbReference type="CDD" id="cd16922">
    <property type="entry name" value="HATPase_EvgS-ArcB-TorS-like"/>
    <property type="match status" value="1"/>
</dbReference>
<keyword evidence="8" id="KW-0902">Two-component regulatory system</keyword>
<evidence type="ECO:0000313" key="13">
    <source>
        <dbReference type="EMBL" id="MFD2628575.1"/>
    </source>
</evidence>
<dbReference type="InterPro" id="IPR004358">
    <property type="entry name" value="Sig_transdc_His_kin-like_C"/>
</dbReference>
<keyword evidence="10" id="KW-0812">Transmembrane</keyword>
<dbReference type="InterPro" id="IPR008979">
    <property type="entry name" value="Galactose-bd-like_sf"/>
</dbReference>
<dbReference type="Pfam" id="PF00512">
    <property type="entry name" value="HisKA"/>
    <property type="match status" value="1"/>
</dbReference>
<feature type="transmembrane region" description="Helical" evidence="10">
    <location>
        <begin position="301"/>
        <end position="319"/>
    </location>
</feature>
<organism evidence="13 14">
    <name type="scientific">Oceanobacillus kapialis</name>
    <dbReference type="NCBI Taxonomy" id="481353"/>
    <lineage>
        <taxon>Bacteria</taxon>
        <taxon>Bacillati</taxon>
        <taxon>Bacillota</taxon>
        <taxon>Bacilli</taxon>
        <taxon>Bacillales</taxon>
        <taxon>Bacillaceae</taxon>
        <taxon>Oceanobacillus</taxon>
    </lineage>
</organism>
<feature type="domain" description="Response regulatory" evidence="12">
    <location>
        <begin position="689"/>
        <end position="805"/>
    </location>
</feature>
<evidence type="ECO:0000256" key="9">
    <source>
        <dbReference type="PROSITE-ProRule" id="PRU00169"/>
    </source>
</evidence>
<dbReference type="InterPro" id="IPR005467">
    <property type="entry name" value="His_kinase_dom"/>
</dbReference>
<evidence type="ECO:0000256" key="2">
    <source>
        <dbReference type="ARBA" id="ARBA00012438"/>
    </source>
</evidence>
<evidence type="ECO:0000256" key="10">
    <source>
        <dbReference type="SAM" id="Phobius"/>
    </source>
</evidence>
<dbReference type="SMART" id="SM00448">
    <property type="entry name" value="REC"/>
    <property type="match status" value="1"/>
</dbReference>
<dbReference type="InterPro" id="IPR036097">
    <property type="entry name" value="HisK_dim/P_sf"/>
</dbReference>
<evidence type="ECO:0000313" key="14">
    <source>
        <dbReference type="Proteomes" id="UP001597451"/>
    </source>
</evidence>
<proteinExistence type="predicted"/>
<dbReference type="SUPFAM" id="SSF52172">
    <property type="entry name" value="CheY-like"/>
    <property type="match status" value="1"/>
</dbReference>
<dbReference type="InterPro" id="IPR003661">
    <property type="entry name" value="HisK_dim/P_dom"/>
</dbReference>
<dbReference type="SMART" id="SM00388">
    <property type="entry name" value="HisKA"/>
    <property type="match status" value="1"/>
</dbReference>
<feature type="transmembrane region" description="Helical" evidence="10">
    <location>
        <begin position="207"/>
        <end position="230"/>
    </location>
</feature>
<keyword evidence="14" id="KW-1185">Reference proteome</keyword>
<dbReference type="SUPFAM" id="SSF55874">
    <property type="entry name" value="ATPase domain of HSP90 chaperone/DNA topoisomerase II/histidine kinase"/>
    <property type="match status" value="2"/>
</dbReference>
<dbReference type="Pfam" id="PF06580">
    <property type="entry name" value="His_kinase"/>
    <property type="match status" value="1"/>
</dbReference>
<keyword evidence="6" id="KW-0418">Kinase</keyword>
<dbReference type="PROSITE" id="PS50109">
    <property type="entry name" value="HIS_KIN"/>
    <property type="match status" value="2"/>
</dbReference>
<evidence type="ECO:0000259" key="12">
    <source>
        <dbReference type="PROSITE" id="PS50110"/>
    </source>
</evidence>
<feature type="transmembrane region" description="Helical" evidence="10">
    <location>
        <begin position="385"/>
        <end position="403"/>
    </location>
</feature>
<dbReference type="SUPFAM" id="SSF49785">
    <property type="entry name" value="Galactose-binding domain-like"/>
    <property type="match status" value="1"/>
</dbReference>
<feature type="domain" description="Histidine kinase" evidence="11">
    <location>
        <begin position="433"/>
        <end position="651"/>
    </location>
</feature>
<dbReference type="GO" id="GO:0005524">
    <property type="term" value="F:ATP binding"/>
    <property type="evidence" value="ECO:0007669"/>
    <property type="project" value="UniProtKB-KW"/>
</dbReference>
<dbReference type="EC" id="2.7.13.3" evidence="2"/>
<keyword evidence="10" id="KW-0472">Membrane</keyword>
<feature type="transmembrane region" description="Helical" evidence="10">
    <location>
        <begin position="7"/>
        <end position="25"/>
    </location>
</feature>
<protein>
    <recommendedName>
        <fullName evidence="2">histidine kinase</fullName>
        <ecNumber evidence="2">2.7.13.3</ecNumber>
    </recommendedName>
</protein>
<dbReference type="PANTHER" id="PTHR43047">
    <property type="entry name" value="TWO-COMPONENT HISTIDINE PROTEIN KINASE"/>
    <property type="match status" value="1"/>
</dbReference>
<dbReference type="InterPro" id="IPR011006">
    <property type="entry name" value="CheY-like_superfamily"/>
</dbReference>
<dbReference type="RefSeq" id="WP_379561297.1">
    <property type="nucleotide sequence ID" value="NZ_JBHUMX010000014.1"/>
</dbReference>
<dbReference type="PROSITE" id="PS50110">
    <property type="entry name" value="RESPONSE_REGULATORY"/>
    <property type="match status" value="1"/>
</dbReference>
<gene>
    <name evidence="13" type="ORF">ACFSUN_07215</name>
</gene>
<dbReference type="InterPro" id="IPR010559">
    <property type="entry name" value="Sig_transdc_His_kin_internal"/>
</dbReference>
<evidence type="ECO:0000256" key="5">
    <source>
        <dbReference type="ARBA" id="ARBA00022741"/>
    </source>
</evidence>
<sequence>MKKSFKIFFIILLFIVILNVFRLLWGNLYTSDQHPTAENGVLDLRNGQLAELQTIPLDGDWTFYPNALLKQNEFSQNQDKKRIGAFPISWNKVPEGTTYTVGTYHLQILLPSSEENVHYGVRMPVIQSASRLFVDGELVGEAGNPASSVSEYEALKVPYSVSFRSNKKTLDLIVHVAHGKYPIRSSEIGAIKFGFNDAINKETGLSVISQLVVLTVLGVVAIFTGILYFAGKKQKSLLYFFLLIVSAMFMILMDVDKFLLQIFPISYESSVKLQFLVYTSIATFMLLFFKHLFPEYASKRFYDWIISAYSVYIAFVLFAPVTSILYAKLLLGITLLTSTVYITIQFYRALKDRMEDVLNLLLSAAAITNNVIWAIIYSNSPIERFFYPVDLLITIFLFSAFWLKRFIRNVRQVEDLSEDLLQANKQKDAFLANTSHELRSPLHSIMNIAHSILHRKENRLRPQEKKEMDLLIKVGKRMSSMINDLLDLAKMRENKINLKLQPVHLQAVTSGVIDMLRYLTEEKPVEIQNLVSGNGKAVLADENRLIQILINLVHNAIKFTDNGTITISATYFDQEVIISVEDTGIGMNKDKINSIFKPYQQGTEEKDYSRGGLGLGLAISNQLVTLHGGKMVVNSILDKGSKFSFSLPLAEKEFSVVEGAIASNPSFEETAVSNELEIEGSSLKPEAPKLLVIDDETINLRVLKNILASEGYNITTVLSGPDALEKVKKERFHAVISDVMMPYMSGYELTKKIRKQYTLSELPILLLTARNSSEDLYTGFSSGANDYIVKPVDAVELKARVGMLVKLKTTMEEHMRMEAAWLQAQIKPHFLFNTLNAIMYLMEIDEVKMRHVLDHFISFIQTSFSFKNTDSLVTLEEELALVHSYIEIEKARFGERINVKWEVNQNSTVKLPPLSIQTLVENAINHGILKRAQGGIIKISVKTEEHNTLIAINDNGVGMLPDQQKLLFAKNPVKRSGVGIYNTDRRLKQLFGQGLKLDSALNKGTTISFYIPKKQ</sequence>
<evidence type="ECO:0000256" key="7">
    <source>
        <dbReference type="ARBA" id="ARBA00022840"/>
    </source>
</evidence>
<evidence type="ECO:0000256" key="8">
    <source>
        <dbReference type="ARBA" id="ARBA00023012"/>
    </source>
</evidence>
<dbReference type="SUPFAM" id="SSF47384">
    <property type="entry name" value="Homodimeric domain of signal transducing histidine kinase"/>
    <property type="match status" value="1"/>
</dbReference>
<feature type="transmembrane region" description="Helical" evidence="10">
    <location>
        <begin position="237"/>
        <end position="253"/>
    </location>
</feature>
<feature type="modified residue" description="4-aspartylphosphate" evidence="9">
    <location>
        <position position="738"/>
    </location>
</feature>
<evidence type="ECO:0000256" key="3">
    <source>
        <dbReference type="ARBA" id="ARBA00022553"/>
    </source>
</evidence>
<dbReference type="InterPro" id="IPR011623">
    <property type="entry name" value="7TMR_DISM_rcpt_extracell_dom1"/>
</dbReference>
<dbReference type="EMBL" id="JBHUMX010000014">
    <property type="protein sequence ID" value="MFD2628575.1"/>
    <property type="molecule type" value="Genomic_DNA"/>
</dbReference>
<accession>A0ABW5PZK4</accession>
<dbReference type="Gene3D" id="3.30.565.10">
    <property type="entry name" value="Histidine kinase-like ATPase, C-terminal domain"/>
    <property type="match status" value="2"/>
</dbReference>
<dbReference type="InterPro" id="IPR001789">
    <property type="entry name" value="Sig_transdc_resp-reg_receiver"/>
</dbReference>
<comment type="catalytic activity">
    <reaction evidence="1">
        <text>ATP + protein L-histidine = ADP + protein N-phospho-L-histidine.</text>
        <dbReference type="EC" id="2.7.13.3"/>
    </reaction>
</comment>
<evidence type="ECO:0000256" key="1">
    <source>
        <dbReference type="ARBA" id="ARBA00000085"/>
    </source>
</evidence>
<evidence type="ECO:0000256" key="6">
    <source>
        <dbReference type="ARBA" id="ARBA00022777"/>
    </source>
</evidence>
<keyword evidence="10" id="KW-1133">Transmembrane helix</keyword>
<feature type="transmembrane region" description="Helical" evidence="10">
    <location>
        <begin position="356"/>
        <end position="379"/>
    </location>
</feature>
<evidence type="ECO:0000259" key="11">
    <source>
        <dbReference type="PROSITE" id="PS50109"/>
    </source>
</evidence>
<dbReference type="Gene3D" id="1.10.287.130">
    <property type="match status" value="1"/>
</dbReference>
<keyword evidence="5" id="KW-0547">Nucleotide-binding</keyword>
<dbReference type="Proteomes" id="UP001597451">
    <property type="component" value="Unassembled WGS sequence"/>
</dbReference>
<dbReference type="Pfam" id="PF02518">
    <property type="entry name" value="HATPase_c"/>
    <property type="match status" value="2"/>
</dbReference>
<keyword evidence="4" id="KW-0808">Transferase</keyword>
<dbReference type="InterPro" id="IPR036890">
    <property type="entry name" value="HATPase_C_sf"/>
</dbReference>
<dbReference type="PRINTS" id="PR00344">
    <property type="entry name" value="BCTRLSENSOR"/>
</dbReference>
<keyword evidence="7 13" id="KW-0067">ATP-binding</keyword>
<dbReference type="PANTHER" id="PTHR43047:SF72">
    <property type="entry name" value="OSMOSENSING HISTIDINE PROTEIN KINASE SLN1"/>
    <property type="match status" value="1"/>
</dbReference>
<dbReference type="Gene3D" id="3.40.50.2300">
    <property type="match status" value="1"/>
</dbReference>
<dbReference type="Pfam" id="PF00072">
    <property type="entry name" value="Response_reg"/>
    <property type="match status" value="1"/>
</dbReference>
<feature type="transmembrane region" description="Helical" evidence="10">
    <location>
        <begin position="325"/>
        <end position="344"/>
    </location>
</feature>
<comment type="caution">
    <text evidence="13">The sequence shown here is derived from an EMBL/GenBank/DDBJ whole genome shotgun (WGS) entry which is preliminary data.</text>
</comment>
<reference evidence="14" key="1">
    <citation type="journal article" date="2019" name="Int. J. Syst. Evol. Microbiol.">
        <title>The Global Catalogue of Microorganisms (GCM) 10K type strain sequencing project: providing services to taxonomists for standard genome sequencing and annotation.</title>
        <authorList>
            <consortium name="The Broad Institute Genomics Platform"/>
            <consortium name="The Broad Institute Genome Sequencing Center for Infectious Disease"/>
            <person name="Wu L."/>
            <person name="Ma J."/>
        </authorList>
    </citation>
    <scope>NUCLEOTIDE SEQUENCE [LARGE SCALE GENOMIC DNA]</scope>
    <source>
        <strain evidence="14">TISTR 1858</strain>
    </source>
</reference>
<evidence type="ECO:0000256" key="4">
    <source>
        <dbReference type="ARBA" id="ARBA00022679"/>
    </source>
</evidence>
<feature type="domain" description="Histidine kinase" evidence="11">
    <location>
        <begin position="916"/>
        <end position="1015"/>
    </location>
</feature>
<keyword evidence="3 9" id="KW-0597">Phosphoprotein</keyword>
<dbReference type="CDD" id="cd17574">
    <property type="entry name" value="REC_OmpR"/>
    <property type="match status" value="1"/>
</dbReference>
<feature type="transmembrane region" description="Helical" evidence="10">
    <location>
        <begin position="273"/>
        <end position="289"/>
    </location>
</feature>
<dbReference type="CDD" id="cd00082">
    <property type="entry name" value="HisKA"/>
    <property type="match status" value="1"/>
</dbReference>
<dbReference type="Pfam" id="PF07695">
    <property type="entry name" value="7TMR-DISM_7TM"/>
    <property type="match status" value="1"/>
</dbReference>
<dbReference type="SMART" id="SM00387">
    <property type="entry name" value="HATPase_c"/>
    <property type="match status" value="2"/>
</dbReference>
<dbReference type="InterPro" id="IPR003594">
    <property type="entry name" value="HATPase_dom"/>
</dbReference>